<accession>A0AB33K062</accession>
<dbReference type="EMBL" id="AP035881">
    <property type="protein sequence ID" value="BFP47093.1"/>
    <property type="molecule type" value="Genomic_DNA"/>
</dbReference>
<reference evidence="2" key="1">
    <citation type="submission" date="2024-07" db="EMBL/GenBank/DDBJ databases">
        <title>Complete genome sequences of cellulolytic bacteria, Kitasatospora sp. CMC57 and Streptomyces sp. CMC78, isolated from Japanese agricultural soil.</title>
        <authorList>
            <person name="Hashimoto T."/>
            <person name="Ito M."/>
            <person name="Iwamoto M."/>
            <person name="Fukahori D."/>
            <person name="Shoda T."/>
            <person name="Sakoda M."/>
            <person name="Morohoshi T."/>
            <person name="Mitsuboshi M."/>
            <person name="Nishizawa T."/>
        </authorList>
    </citation>
    <scope>NUCLEOTIDE SEQUENCE</scope>
    <source>
        <strain evidence="2">CMC57</strain>
    </source>
</reference>
<feature type="region of interest" description="Disordered" evidence="1">
    <location>
        <begin position="1"/>
        <end position="29"/>
    </location>
</feature>
<protein>
    <submittedName>
        <fullName evidence="2">Uncharacterized protein</fullName>
    </submittedName>
</protein>
<name>A0AB33K062_9ACTN</name>
<proteinExistence type="predicted"/>
<evidence type="ECO:0000256" key="1">
    <source>
        <dbReference type="SAM" id="MobiDB-lite"/>
    </source>
</evidence>
<sequence>MHSEWDIAHTDHTSSTVRLGPTGLAETEGDWRHQLERETPNGGLLRSNAMTQTLTAGRPIHLMHTTVALDAIRSSGQLFASSGCLVAALYCATLSPEPAGLRPHNLGTYLLETKKHTRTLVFEITPDAPVPPKGIDYLRLGAIHLRTYLTHRSFLTETEDAKLRRAVLDRLRTAAPFLDVLLANATGKVTPKVEFIDQLAATVPTFPFLGYLYFEVLSEYLMLNSVTPETKAYAQLGEMNNRLYKRLAFSAVQGMDQLFDLSRFNPGHERLLQLVGQIEAGLAPGVADFTRRRLSHLFASVALAPDQDAASFTFRSADFDLLATTAPYLLGQLVFREMRIVDRYPELYLAFEQAKALEAWSYWNAEGIPTPFNGTIPKGEIGINPAYPRARCAVWTAETCERGLLHPVEQLEVSFLPRLAELGMTAMRRDGTGKAAGHLQRIVAV</sequence>
<feature type="compositionally biased region" description="Basic and acidic residues" evidence="1">
    <location>
        <begin position="1"/>
        <end position="12"/>
    </location>
</feature>
<gene>
    <name evidence="2" type="ORF">KCMC57_34610</name>
</gene>
<evidence type="ECO:0000313" key="2">
    <source>
        <dbReference type="EMBL" id="BFP47093.1"/>
    </source>
</evidence>
<organism evidence="2">
    <name type="scientific">Kitasatospora sp. CMC57</name>
    <dbReference type="NCBI Taxonomy" id="3231513"/>
    <lineage>
        <taxon>Bacteria</taxon>
        <taxon>Bacillati</taxon>
        <taxon>Actinomycetota</taxon>
        <taxon>Actinomycetes</taxon>
        <taxon>Kitasatosporales</taxon>
        <taxon>Streptomycetaceae</taxon>
        <taxon>Kitasatospora</taxon>
    </lineage>
</organism>
<dbReference type="AlphaFoldDB" id="A0AB33K062"/>
<dbReference type="RefSeq" id="WP_407989478.1">
    <property type="nucleotide sequence ID" value="NZ_AP035881.2"/>
</dbReference>